<evidence type="ECO:0000313" key="6">
    <source>
        <dbReference type="EMBL" id="EKC68803.1"/>
    </source>
</evidence>
<name>K1UKI5_9ZZZZ</name>
<accession>K1UKI5</accession>
<reference evidence="7" key="1">
    <citation type="journal article" date="2013" name="Environ. Microbiol.">
        <title>Microbiota from the distal guts of lean and obese adolescents exhibit partial functional redundancy besides clear differences in community structure.</title>
        <authorList>
            <person name="Ferrer M."/>
            <person name="Ruiz A."/>
            <person name="Lanza F."/>
            <person name="Haange S.B."/>
            <person name="Oberbach A."/>
            <person name="Till H."/>
            <person name="Bargiela R."/>
            <person name="Campoy C."/>
            <person name="Segura M.T."/>
            <person name="Richter M."/>
            <person name="von Bergen M."/>
            <person name="Seifert J."/>
            <person name="Suarez A."/>
        </authorList>
    </citation>
    <scope>NUCLEOTIDE SEQUENCE</scope>
</reference>
<evidence type="ECO:0000256" key="4">
    <source>
        <dbReference type="ARBA" id="ARBA00023136"/>
    </source>
</evidence>
<evidence type="ECO:0000256" key="2">
    <source>
        <dbReference type="ARBA" id="ARBA00022692"/>
    </source>
</evidence>
<gene>
    <name evidence="7" type="ORF">LEA_03290</name>
    <name evidence="6" type="ORF">OBE_04740</name>
</gene>
<evidence type="ECO:0000256" key="1">
    <source>
        <dbReference type="ARBA" id="ARBA00004141"/>
    </source>
</evidence>
<keyword evidence="3 5" id="KW-1133">Transmembrane helix</keyword>
<feature type="transmembrane region" description="Helical" evidence="5">
    <location>
        <begin position="98"/>
        <end position="116"/>
    </location>
</feature>
<comment type="subcellular location">
    <subcellularLocation>
        <location evidence="1">Membrane</location>
        <topology evidence="1">Multi-pass membrane protein</topology>
    </subcellularLocation>
</comment>
<dbReference type="InterPro" id="IPR006480">
    <property type="entry name" value="Phage_holin_4_1"/>
</dbReference>
<evidence type="ECO:0000256" key="3">
    <source>
        <dbReference type="ARBA" id="ARBA00022989"/>
    </source>
</evidence>
<dbReference type="Pfam" id="PF05105">
    <property type="entry name" value="Phage_holin_4_1"/>
    <property type="match status" value="1"/>
</dbReference>
<dbReference type="AlphaFoldDB" id="K1UKI5"/>
<dbReference type="GO" id="GO:0016020">
    <property type="term" value="C:membrane"/>
    <property type="evidence" value="ECO:0007669"/>
    <property type="project" value="UniProtKB-SubCell"/>
</dbReference>
<proteinExistence type="predicted"/>
<comment type="caution">
    <text evidence="7">The sequence shown here is derived from an EMBL/GenBank/DDBJ whole genome shotgun (WGS) entry which is preliminary data.</text>
</comment>
<keyword evidence="4 5" id="KW-0472">Membrane</keyword>
<sequence>MKEEVMRAGKWICGSIVGFWGLLAPVQVLILCVCIAVIVDFITGNVADYKRHKRAHQKYVFKSEKMWDTCWKLGLSIIGIGMAYMLDVHVLPNLGGLNLANFFAAFVVGTEFWSFLENSAIISNHPIFRALRSYMERSVSKKTQIDFECHEDK</sequence>
<evidence type="ECO:0000313" key="7">
    <source>
        <dbReference type="EMBL" id="EKC78625.1"/>
    </source>
</evidence>
<dbReference type="EMBL" id="AJWZ01003228">
    <property type="protein sequence ID" value="EKC68803.1"/>
    <property type="molecule type" value="Genomic_DNA"/>
</dbReference>
<feature type="transmembrane region" description="Helical" evidence="5">
    <location>
        <begin position="28"/>
        <end position="48"/>
    </location>
</feature>
<organism evidence="7">
    <name type="scientific">human gut metagenome</name>
    <dbReference type="NCBI Taxonomy" id="408170"/>
    <lineage>
        <taxon>unclassified sequences</taxon>
        <taxon>metagenomes</taxon>
        <taxon>organismal metagenomes</taxon>
    </lineage>
</organism>
<evidence type="ECO:0000256" key="5">
    <source>
        <dbReference type="SAM" id="Phobius"/>
    </source>
</evidence>
<protein>
    <submittedName>
        <fullName evidence="7">Holin family</fullName>
    </submittedName>
</protein>
<dbReference type="EMBL" id="AJWY01002186">
    <property type="protein sequence ID" value="EKC78625.1"/>
    <property type="molecule type" value="Genomic_DNA"/>
</dbReference>
<keyword evidence="2 5" id="KW-0812">Transmembrane</keyword>